<evidence type="ECO:0000256" key="5">
    <source>
        <dbReference type="ARBA" id="ARBA00022777"/>
    </source>
</evidence>
<dbReference type="Pfam" id="PF08376">
    <property type="entry name" value="NIT"/>
    <property type="match status" value="1"/>
</dbReference>
<accession>A0A3R8Q2A9</accession>
<feature type="transmembrane region" description="Helical" evidence="7">
    <location>
        <begin position="21"/>
        <end position="43"/>
    </location>
</feature>
<evidence type="ECO:0000256" key="3">
    <source>
        <dbReference type="ARBA" id="ARBA00022553"/>
    </source>
</evidence>
<evidence type="ECO:0000256" key="7">
    <source>
        <dbReference type="SAM" id="Phobius"/>
    </source>
</evidence>
<comment type="catalytic activity">
    <reaction evidence="1">
        <text>ATP + protein L-histidine = ADP + protein N-phospho-L-histidine.</text>
        <dbReference type="EC" id="2.7.13.3"/>
    </reaction>
</comment>
<dbReference type="RefSeq" id="WP_125091205.1">
    <property type="nucleotide sequence ID" value="NZ_RSAA01000015.1"/>
</dbReference>
<dbReference type="PANTHER" id="PTHR45436:SF5">
    <property type="entry name" value="SENSOR HISTIDINE KINASE TRCS"/>
    <property type="match status" value="1"/>
</dbReference>
<dbReference type="PANTHER" id="PTHR45436">
    <property type="entry name" value="SENSOR HISTIDINE KINASE YKOH"/>
    <property type="match status" value="1"/>
</dbReference>
<evidence type="ECO:0000256" key="4">
    <source>
        <dbReference type="ARBA" id="ARBA00022679"/>
    </source>
</evidence>
<evidence type="ECO:0000256" key="6">
    <source>
        <dbReference type="SAM" id="MobiDB-lite"/>
    </source>
</evidence>
<dbReference type="Proteomes" id="UP000274515">
    <property type="component" value="Unassembled WGS sequence"/>
</dbReference>
<dbReference type="GO" id="GO:0004673">
    <property type="term" value="F:protein histidine kinase activity"/>
    <property type="evidence" value="ECO:0007669"/>
    <property type="project" value="UniProtKB-EC"/>
</dbReference>
<protein>
    <recommendedName>
        <fullName evidence="2">histidine kinase</fullName>
        <ecNumber evidence="2">2.7.13.3</ecNumber>
    </recommendedName>
</protein>
<evidence type="ECO:0000313" key="9">
    <source>
        <dbReference type="EMBL" id="RRO15407.1"/>
    </source>
</evidence>
<keyword evidence="7" id="KW-0472">Membrane</keyword>
<dbReference type="OrthoDB" id="3502710at2"/>
<dbReference type="GO" id="GO:0005886">
    <property type="term" value="C:plasma membrane"/>
    <property type="evidence" value="ECO:0007669"/>
    <property type="project" value="TreeGrafter"/>
</dbReference>
<dbReference type="AlphaFoldDB" id="A0A3R8Q2A9"/>
<dbReference type="InterPro" id="IPR003594">
    <property type="entry name" value="HATPase_dom"/>
</dbReference>
<comment type="caution">
    <text evidence="9">The sequence shown here is derived from an EMBL/GenBank/DDBJ whole genome shotgun (WGS) entry which is preliminary data.</text>
</comment>
<feature type="region of interest" description="Disordered" evidence="6">
    <location>
        <begin position="636"/>
        <end position="696"/>
    </location>
</feature>
<feature type="domain" description="Histidine kinase/HSP90-like ATPase" evidence="8">
    <location>
        <begin position="523"/>
        <end position="635"/>
    </location>
</feature>
<keyword evidence="5" id="KW-0418">Kinase</keyword>
<dbReference type="SUPFAM" id="SSF55874">
    <property type="entry name" value="ATPase domain of HSP90 chaperone/DNA topoisomerase II/histidine kinase"/>
    <property type="match status" value="1"/>
</dbReference>
<feature type="compositionally biased region" description="Polar residues" evidence="6">
    <location>
        <begin position="652"/>
        <end position="668"/>
    </location>
</feature>
<dbReference type="EC" id="2.7.13.3" evidence="2"/>
<dbReference type="SMART" id="SM00387">
    <property type="entry name" value="HATPase_c"/>
    <property type="match status" value="1"/>
</dbReference>
<dbReference type="Gene3D" id="3.30.565.10">
    <property type="entry name" value="Histidine kinase-like ATPase, C-terminal domain"/>
    <property type="match status" value="1"/>
</dbReference>
<feature type="region of interest" description="Disordered" evidence="6">
    <location>
        <begin position="754"/>
        <end position="1013"/>
    </location>
</feature>
<keyword evidence="10" id="KW-1185">Reference proteome</keyword>
<name>A0A3R8Q2A9_9PSEU</name>
<reference evidence="9 10" key="1">
    <citation type="submission" date="2018-11" db="EMBL/GenBank/DDBJ databases">
        <title>Saccharopolyspora rhizosphaerae sp. nov., an actinomycete isolated from rhizosphere soil in Thailand.</title>
        <authorList>
            <person name="Intra B."/>
            <person name="Euanorasetr J."/>
            <person name="Take A."/>
            <person name="Inahashi Y."/>
            <person name="Mori M."/>
            <person name="Panbangred W."/>
            <person name="Matsumoto A."/>
        </authorList>
    </citation>
    <scope>NUCLEOTIDE SEQUENCE [LARGE SCALE GENOMIC DNA]</scope>
    <source>
        <strain evidence="9 10">H219</strain>
    </source>
</reference>
<proteinExistence type="predicted"/>
<keyword evidence="7" id="KW-1133">Transmembrane helix</keyword>
<evidence type="ECO:0000256" key="1">
    <source>
        <dbReference type="ARBA" id="ARBA00000085"/>
    </source>
</evidence>
<keyword evidence="4" id="KW-0808">Transferase</keyword>
<feature type="compositionally biased region" description="Low complexity" evidence="6">
    <location>
        <begin position="972"/>
        <end position="982"/>
    </location>
</feature>
<keyword evidence="3" id="KW-0597">Phosphoprotein</keyword>
<dbReference type="GO" id="GO:0000160">
    <property type="term" value="P:phosphorelay signal transduction system"/>
    <property type="evidence" value="ECO:0007669"/>
    <property type="project" value="TreeGrafter"/>
</dbReference>
<dbReference type="InterPro" id="IPR013587">
    <property type="entry name" value="Nitrate/nitrite_sensing"/>
</dbReference>
<evidence type="ECO:0000313" key="10">
    <source>
        <dbReference type="Proteomes" id="UP000274515"/>
    </source>
</evidence>
<feature type="compositionally biased region" description="Basic and acidic residues" evidence="6">
    <location>
        <begin position="820"/>
        <end position="831"/>
    </location>
</feature>
<dbReference type="InterPro" id="IPR050428">
    <property type="entry name" value="TCS_sensor_his_kinase"/>
</dbReference>
<feature type="compositionally biased region" description="Basic and acidic residues" evidence="6">
    <location>
        <begin position="870"/>
        <end position="881"/>
    </location>
</feature>
<evidence type="ECO:0000259" key="8">
    <source>
        <dbReference type="SMART" id="SM00387"/>
    </source>
</evidence>
<organism evidence="9 10">
    <name type="scientific">Saccharopolyspora rhizosphaerae</name>
    <dbReference type="NCBI Taxonomy" id="2492662"/>
    <lineage>
        <taxon>Bacteria</taxon>
        <taxon>Bacillati</taxon>
        <taxon>Actinomycetota</taxon>
        <taxon>Actinomycetes</taxon>
        <taxon>Pseudonocardiales</taxon>
        <taxon>Pseudonocardiaceae</taxon>
        <taxon>Saccharopolyspora</taxon>
    </lineage>
</organism>
<gene>
    <name evidence="9" type="ORF">EIL87_15180</name>
</gene>
<keyword evidence="7" id="KW-0812">Transmembrane</keyword>
<dbReference type="Pfam" id="PF02518">
    <property type="entry name" value="HATPase_c"/>
    <property type="match status" value="1"/>
</dbReference>
<dbReference type="EMBL" id="RSAA01000015">
    <property type="protein sequence ID" value="RRO15407.1"/>
    <property type="molecule type" value="Genomic_DNA"/>
</dbReference>
<evidence type="ECO:0000256" key="2">
    <source>
        <dbReference type="ARBA" id="ARBA00012438"/>
    </source>
</evidence>
<sequence>MSGDRRFAGLLQWRNWSLPTKLAAVVLVPVIFAITLGVGQIQWQVEQADEYRRVAQVLDAEKQLEPLTSGLQLERNRAVESLVGDGEAGRFTEQVAATDKAAENLRSVVADSDIHTDVVQERYTETRKALDALGAVRAGVQADRVAPMQAIGAYSQAVRAALALDRALTTSVADPRISSTSAALTDLLGLSEEVRLQQSLVLSGLSDGSLEADALEALSGSRARLLSKINDASAGVAKHWQQRLQQQLQLPAIVQRNQLLASVIMESTDNKSSGSYSVNREAWNTTSDGSASTIEAGRDELATEVRTIAQELADDASDSAGWDSVMLMASLIAAAGVIIMITRQLLSSLRELRIGALDAAEYDLPEAVTAVRKGKGSEAEVPPLPVSTTEEVGQVARAFDEVNRQALRLAVEQADLRRGYSDAFVSVSRRSQALLERQLRLFEELEQDEEDPDQLSRLFQLDNLATRMRRNNENLMVLSGSDLARRFTQPTELADVLRSAVSEIEQYPRIAVQPTPSVKLRGNTASDLVRLTAELMDNGANFSAPDTVVTVSSYQSGDGTVVIDVLDNGIGMGDEDLAEANERLARVAEDDISTSRRMGLFVAGRLAARHGISVELHGGPDVEGVRATVLVPAEHVVSSEHGPSQVPPPSAQPGQVNGHSLPGMQSGTFPGAGSPLPQRVPDQHRPDDSGWQTHEPSFAQDFGAQSFGAQGFGVQDHGAQDYEQYDNSDEPTSLFEPLFPNEQAESSGFEASSFFEPAGGGQANDFFTPAGGGESSAGSFFDSSQDHGEEAEEPAPEPVGNDLAGQWFMPASSDPISETGEFRWPETKDGDSALFTSSASEEGDDEPQLTPSGLPQRKPRNMAASESAEEAPKGRSPEDISKQLAHNGVQFGRTDPETAHKPWPPDPSEQEPELPEPKPWIPQTPEAEAWDFAADKAREAAEAAANPQETSFTSAGLPRRKPKANLVPGSVSSQSQQPSQPRRLPRDPNALRSRLSDFQGGVSRGRHRMTDEG</sequence>
<dbReference type="InterPro" id="IPR036890">
    <property type="entry name" value="HATPase_C_sf"/>
</dbReference>